<evidence type="ECO:0000256" key="3">
    <source>
        <dbReference type="ARBA" id="ARBA00022833"/>
    </source>
</evidence>
<keyword evidence="1" id="KW-0479">Metal-binding</keyword>
<evidence type="ECO:0000256" key="4">
    <source>
        <dbReference type="PROSITE-ProRule" id="PRU00175"/>
    </source>
</evidence>
<evidence type="ECO:0008006" key="10">
    <source>
        <dbReference type="Google" id="ProtNLM"/>
    </source>
</evidence>
<keyword evidence="2 4" id="KW-0863">Zinc-finger</keyword>
<reference evidence="8 9" key="1">
    <citation type="submission" date="2024-01" db="EMBL/GenBank/DDBJ databases">
        <authorList>
            <person name="Allen C."/>
            <person name="Tagirdzhanova G."/>
        </authorList>
    </citation>
    <scope>NUCLEOTIDE SEQUENCE [LARGE SCALE GENOMIC DNA]</scope>
</reference>
<dbReference type="PANTHER" id="PTHR23327">
    <property type="entry name" value="RING FINGER PROTEIN 127"/>
    <property type="match status" value="1"/>
</dbReference>
<evidence type="ECO:0000313" key="9">
    <source>
        <dbReference type="Proteomes" id="UP001642405"/>
    </source>
</evidence>
<evidence type="ECO:0000259" key="7">
    <source>
        <dbReference type="PROSITE" id="PS51382"/>
    </source>
</evidence>
<dbReference type="SMART" id="SM00184">
    <property type="entry name" value="RING"/>
    <property type="match status" value="1"/>
</dbReference>
<gene>
    <name evidence="8" type="ORF">SCUCBS95973_000234</name>
</gene>
<dbReference type="Pfam" id="PF03105">
    <property type="entry name" value="SPX"/>
    <property type="match status" value="1"/>
</dbReference>
<feature type="region of interest" description="Disordered" evidence="5">
    <location>
        <begin position="119"/>
        <end position="170"/>
    </location>
</feature>
<proteinExistence type="predicted"/>
<dbReference type="PANTHER" id="PTHR23327:SF51">
    <property type="entry name" value="TRANSCRIPTIONAL REGULATOR OF YEAST FORM ADHERENCE 3"/>
    <property type="match status" value="1"/>
</dbReference>
<feature type="compositionally biased region" description="Low complexity" evidence="5">
    <location>
        <begin position="151"/>
        <end position="160"/>
    </location>
</feature>
<dbReference type="Proteomes" id="UP001642405">
    <property type="component" value="Unassembled WGS sequence"/>
</dbReference>
<evidence type="ECO:0000256" key="2">
    <source>
        <dbReference type="ARBA" id="ARBA00022771"/>
    </source>
</evidence>
<feature type="domain" description="RING-type" evidence="6">
    <location>
        <begin position="407"/>
        <end position="446"/>
    </location>
</feature>
<dbReference type="InterPro" id="IPR013083">
    <property type="entry name" value="Znf_RING/FYVE/PHD"/>
</dbReference>
<comment type="caution">
    <text evidence="8">The sequence shown here is derived from an EMBL/GenBank/DDBJ whole genome shotgun (WGS) entry which is preliminary data.</text>
</comment>
<evidence type="ECO:0000313" key="8">
    <source>
        <dbReference type="EMBL" id="CAK7208806.1"/>
    </source>
</evidence>
<dbReference type="Gene3D" id="3.30.40.10">
    <property type="entry name" value="Zinc/RING finger domain, C3HC4 (zinc finger)"/>
    <property type="match status" value="1"/>
</dbReference>
<protein>
    <recommendedName>
        <fullName evidence="10">Ring-14 protein</fullName>
    </recommendedName>
</protein>
<feature type="compositionally biased region" description="Acidic residues" evidence="5">
    <location>
        <begin position="139"/>
        <end position="150"/>
    </location>
</feature>
<keyword evidence="3" id="KW-0862">Zinc</keyword>
<evidence type="ECO:0000256" key="1">
    <source>
        <dbReference type="ARBA" id="ARBA00022723"/>
    </source>
</evidence>
<dbReference type="PROSITE" id="PS00518">
    <property type="entry name" value="ZF_RING_1"/>
    <property type="match status" value="1"/>
</dbReference>
<accession>A0ABP0ANJ1</accession>
<keyword evidence="9" id="KW-1185">Reference proteome</keyword>
<sequence>MKFAREFKAAIKSGDYPEEWCQAAIPYPTLKKCLNKIRAEFQDMGLDADTLRQLLAAQAVSERGDQIPLAKYKFDVSDSAVQTHFTIFVDLEDGVVVDASLSPASRAFIEKQATIRRSSLASNDQANGGAGEPPVPDMIVDDSDEEEDDSGPPSSLSSPPGERHRIEPRAHHKSFQRFEVSLTADSEFFDLIYRDMAELERIGHAEQVAITAEVVALGEEVSAVAQPERKKRTWFGGGGGGGGPSDAKHSNAVAHHKYASDLSRWREVFELYLDAQVFFSTRERDHGKARTSVQASKQLDWFQDQVRKRGLLQHFQLPESMAAYQHFMLLNKRLYLNLRFRELNQTAQAKILKKFDKVTALGVSRTFPDALSRRHHDLLVEGMARDVCARIAEDVIAVVPRLEDYTCPVCLSLAWLPVRLQCRHVFCVRCVIKMQRENQKFCPMCRGEVVMQADLDSLDADLEKFLKRYFRAEAKEKQKANEMERGQELFGENYKPSSCILM</sequence>
<evidence type="ECO:0000259" key="6">
    <source>
        <dbReference type="PROSITE" id="PS50089"/>
    </source>
</evidence>
<dbReference type="EMBL" id="CAWUHB010000001">
    <property type="protein sequence ID" value="CAK7208806.1"/>
    <property type="molecule type" value="Genomic_DNA"/>
</dbReference>
<dbReference type="InterPro" id="IPR004331">
    <property type="entry name" value="SPX_dom"/>
</dbReference>
<name>A0ABP0ANJ1_9PEZI</name>
<dbReference type="PROSITE" id="PS50089">
    <property type="entry name" value="ZF_RING_2"/>
    <property type="match status" value="1"/>
</dbReference>
<dbReference type="SUPFAM" id="SSF57850">
    <property type="entry name" value="RING/U-box"/>
    <property type="match status" value="1"/>
</dbReference>
<evidence type="ECO:0000256" key="5">
    <source>
        <dbReference type="SAM" id="MobiDB-lite"/>
    </source>
</evidence>
<dbReference type="InterPro" id="IPR001841">
    <property type="entry name" value="Znf_RING"/>
</dbReference>
<feature type="domain" description="SPX" evidence="7">
    <location>
        <begin position="1"/>
        <end position="369"/>
    </location>
</feature>
<dbReference type="PROSITE" id="PS51382">
    <property type="entry name" value="SPX"/>
    <property type="match status" value="1"/>
</dbReference>
<dbReference type="InterPro" id="IPR018957">
    <property type="entry name" value="Znf_C3HC4_RING-type"/>
</dbReference>
<organism evidence="8 9">
    <name type="scientific">Sporothrix curviconia</name>
    <dbReference type="NCBI Taxonomy" id="1260050"/>
    <lineage>
        <taxon>Eukaryota</taxon>
        <taxon>Fungi</taxon>
        <taxon>Dikarya</taxon>
        <taxon>Ascomycota</taxon>
        <taxon>Pezizomycotina</taxon>
        <taxon>Sordariomycetes</taxon>
        <taxon>Sordariomycetidae</taxon>
        <taxon>Ophiostomatales</taxon>
        <taxon>Ophiostomataceae</taxon>
        <taxon>Sporothrix</taxon>
    </lineage>
</organism>
<dbReference type="InterPro" id="IPR017907">
    <property type="entry name" value="Znf_RING_CS"/>
</dbReference>
<dbReference type="Pfam" id="PF00097">
    <property type="entry name" value="zf-C3HC4"/>
    <property type="match status" value="1"/>
</dbReference>